<organism evidence="2 3">
    <name type="scientific">Rhodovulum sulfidophilum</name>
    <name type="common">Rhodobacter sulfidophilus</name>
    <dbReference type="NCBI Taxonomy" id="35806"/>
    <lineage>
        <taxon>Bacteria</taxon>
        <taxon>Pseudomonadati</taxon>
        <taxon>Pseudomonadota</taxon>
        <taxon>Alphaproteobacteria</taxon>
        <taxon>Rhodobacterales</taxon>
        <taxon>Paracoccaceae</taxon>
        <taxon>Rhodovulum</taxon>
    </lineage>
</organism>
<protein>
    <submittedName>
        <fullName evidence="2">Uncharacterized protein</fullName>
    </submittedName>
</protein>
<evidence type="ECO:0000313" key="3">
    <source>
        <dbReference type="Proteomes" id="UP000064912"/>
    </source>
</evidence>
<dbReference type="KEGG" id="rsu:NHU_02633"/>
<evidence type="ECO:0000256" key="1">
    <source>
        <dbReference type="SAM" id="Phobius"/>
    </source>
</evidence>
<dbReference type="Proteomes" id="UP000064912">
    <property type="component" value="Chromosome"/>
</dbReference>
<keyword evidence="1" id="KW-0472">Membrane</keyword>
<dbReference type="EMBL" id="AP014800">
    <property type="protein sequence ID" value="BAQ69781.1"/>
    <property type="molecule type" value="Genomic_DNA"/>
</dbReference>
<evidence type="ECO:0000313" key="2">
    <source>
        <dbReference type="EMBL" id="BAQ69781.1"/>
    </source>
</evidence>
<accession>A0A0D6B417</accession>
<feature type="transmembrane region" description="Helical" evidence="1">
    <location>
        <begin position="27"/>
        <end position="50"/>
    </location>
</feature>
<gene>
    <name evidence="2" type="ORF">NHU_02633</name>
</gene>
<reference evidence="2 3" key="1">
    <citation type="submission" date="2015-02" db="EMBL/GenBank/DDBJ databases">
        <title>Genome sequene of Rhodovulum sulfidophilum DSM 2351.</title>
        <authorList>
            <person name="Nagao N."/>
        </authorList>
    </citation>
    <scope>NUCLEOTIDE SEQUENCE [LARGE SCALE GENOMIC DNA]</scope>
    <source>
        <strain evidence="2 3">DSM 2351</strain>
    </source>
</reference>
<proteinExistence type="predicted"/>
<name>A0A0D6B417_RHOSU</name>
<keyword evidence="1" id="KW-1133">Transmembrane helix</keyword>
<sequence length="60" mass="6075">MLGLVLVGMAVGYPSAAIALFITQSWLAALVTLSLSGLLAMLAFGLRLAVIPDDRASSAG</sequence>
<dbReference type="PATRIC" id="fig|35806.4.peg.2710"/>
<dbReference type="AlphaFoldDB" id="A0A0D6B417"/>
<keyword evidence="1" id="KW-0812">Transmembrane</keyword>